<dbReference type="EMBL" id="SSNY01000005">
    <property type="protein sequence ID" value="THF57333.1"/>
    <property type="molecule type" value="Genomic_DNA"/>
</dbReference>
<gene>
    <name evidence="2" type="ORF">E6C48_09950</name>
</gene>
<proteinExistence type="predicted"/>
<evidence type="ECO:0000256" key="1">
    <source>
        <dbReference type="SAM" id="Phobius"/>
    </source>
</evidence>
<evidence type="ECO:0000313" key="3">
    <source>
        <dbReference type="Proteomes" id="UP000306441"/>
    </source>
</evidence>
<name>A0ABY2Q6R9_9HYPH</name>
<keyword evidence="3" id="KW-1185">Reference proteome</keyword>
<protein>
    <submittedName>
        <fullName evidence="2">DUF1772 domain-containing protein</fullName>
    </submittedName>
</protein>
<feature type="transmembrane region" description="Helical" evidence="1">
    <location>
        <begin position="87"/>
        <end position="107"/>
    </location>
</feature>
<dbReference type="InterPro" id="IPR013901">
    <property type="entry name" value="Anthrone_oxy"/>
</dbReference>
<dbReference type="Proteomes" id="UP000306441">
    <property type="component" value="Unassembled WGS sequence"/>
</dbReference>
<reference evidence="2 3" key="1">
    <citation type="submission" date="2019-04" db="EMBL/GenBank/DDBJ databases">
        <title>Mesorhizobium composti sp. nov., isolated from compost.</title>
        <authorList>
            <person name="Lin S.-Y."/>
            <person name="Hameed A."/>
            <person name="Hsieh Y.-T."/>
            <person name="Young C.-C."/>
        </authorList>
    </citation>
    <scope>NUCLEOTIDE SEQUENCE [LARGE SCALE GENOMIC DNA]</scope>
    <source>
        <strain evidence="2 3">CC-YTH430</strain>
    </source>
</reference>
<sequence length="155" mass="15956">MLAPLSAALTMAAILGSGLMAGLFFAFSTAVMAALARLPDGQSAAAMNAVNVVILNPVFLTVFMGMTVVALALGARAVLGWSQPGSAWLLAGSVCYLVGIFGVTAAFNVPLNDALAAAPGDAQVWSRYLAEWVPWNHVRTLAGLAALACFTMARQ</sequence>
<keyword evidence="1" id="KW-0472">Membrane</keyword>
<feature type="transmembrane region" description="Helical" evidence="1">
    <location>
        <begin position="49"/>
        <end position="75"/>
    </location>
</feature>
<keyword evidence="1" id="KW-0812">Transmembrane</keyword>
<keyword evidence="1" id="KW-1133">Transmembrane helix</keyword>
<evidence type="ECO:0000313" key="2">
    <source>
        <dbReference type="EMBL" id="THF57333.1"/>
    </source>
</evidence>
<accession>A0ABY2Q6R9</accession>
<organism evidence="2 3">
    <name type="scientific">Ollibium composti</name>
    <dbReference type="NCBI Taxonomy" id="2675109"/>
    <lineage>
        <taxon>Bacteria</taxon>
        <taxon>Pseudomonadati</taxon>
        <taxon>Pseudomonadota</taxon>
        <taxon>Alphaproteobacteria</taxon>
        <taxon>Hyphomicrobiales</taxon>
        <taxon>Phyllobacteriaceae</taxon>
        <taxon>Ollibium</taxon>
    </lineage>
</organism>
<comment type="caution">
    <text evidence="2">The sequence shown here is derived from an EMBL/GenBank/DDBJ whole genome shotgun (WGS) entry which is preliminary data.</text>
</comment>
<dbReference type="RefSeq" id="WP_136356666.1">
    <property type="nucleotide sequence ID" value="NZ_SSNY01000005.1"/>
</dbReference>
<dbReference type="Pfam" id="PF08592">
    <property type="entry name" value="Anthrone_oxy"/>
    <property type="match status" value="1"/>
</dbReference>